<evidence type="ECO:0000313" key="2">
    <source>
        <dbReference type="EMBL" id="MPC17933.1"/>
    </source>
</evidence>
<evidence type="ECO:0000256" key="1">
    <source>
        <dbReference type="SAM" id="MobiDB-lite"/>
    </source>
</evidence>
<keyword evidence="3" id="KW-1185">Reference proteome</keyword>
<accession>A0A5B7D9Q1</accession>
<dbReference type="AlphaFoldDB" id="A0A5B7D9Q1"/>
<gene>
    <name evidence="2" type="ORF">E2C01_010803</name>
</gene>
<feature type="region of interest" description="Disordered" evidence="1">
    <location>
        <begin position="128"/>
        <end position="154"/>
    </location>
</feature>
<dbReference type="Proteomes" id="UP000324222">
    <property type="component" value="Unassembled WGS sequence"/>
</dbReference>
<comment type="caution">
    <text evidence="2">The sequence shown here is derived from an EMBL/GenBank/DDBJ whole genome shotgun (WGS) entry which is preliminary data.</text>
</comment>
<sequence length="154" mass="15616">MRVRPARVVGCAAPRLLAGTPGQVESARRPGLCHWDLKPAGSLPRHTSHSCPGPIVIRLSSRPLSPPGAVTGRRHGQGGGVKASGLPRRLLAVAAEKASGIITLPEVLRGGLAWRGCPTCLGSGVIGEGGDGDTHARPPALTGGADGGEQRGLQ</sequence>
<protein>
    <submittedName>
        <fullName evidence="2">Uncharacterized protein</fullName>
    </submittedName>
</protein>
<name>A0A5B7D9Q1_PORTR</name>
<organism evidence="2 3">
    <name type="scientific">Portunus trituberculatus</name>
    <name type="common">Swimming crab</name>
    <name type="synonym">Neptunus trituberculatus</name>
    <dbReference type="NCBI Taxonomy" id="210409"/>
    <lineage>
        <taxon>Eukaryota</taxon>
        <taxon>Metazoa</taxon>
        <taxon>Ecdysozoa</taxon>
        <taxon>Arthropoda</taxon>
        <taxon>Crustacea</taxon>
        <taxon>Multicrustacea</taxon>
        <taxon>Malacostraca</taxon>
        <taxon>Eumalacostraca</taxon>
        <taxon>Eucarida</taxon>
        <taxon>Decapoda</taxon>
        <taxon>Pleocyemata</taxon>
        <taxon>Brachyura</taxon>
        <taxon>Eubrachyura</taxon>
        <taxon>Portunoidea</taxon>
        <taxon>Portunidae</taxon>
        <taxon>Portuninae</taxon>
        <taxon>Portunus</taxon>
    </lineage>
</organism>
<evidence type="ECO:0000313" key="3">
    <source>
        <dbReference type="Proteomes" id="UP000324222"/>
    </source>
</evidence>
<proteinExistence type="predicted"/>
<dbReference type="EMBL" id="VSRR010000633">
    <property type="protein sequence ID" value="MPC17933.1"/>
    <property type="molecule type" value="Genomic_DNA"/>
</dbReference>
<reference evidence="2 3" key="1">
    <citation type="submission" date="2019-05" db="EMBL/GenBank/DDBJ databases">
        <title>Another draft genome of Portunus trituberculatus and its Hox gene families provides insights of decapod evolution.</title>
        <authorList>
            <person name="Jeong J.-H."/>
            <person name="Song I."/>
            <person name="Kim S."/>
            <person name="Choi T."/>
            <person name="Kim D."/>
            <person name="Ryu S."/>
            <person name="Kim W."/>
        </authorList>
    </citation>
    <scope>NUCLEOTIDE SEQUENCE [LARGE SCALE GENOMIC DNA]</scope>
    <source>
        <tissue evidence="2">Muscle</tissue>
    </source>
</reference>
<feature type="region of interest" description="Disordered" evidence="1">
    <location>
        <begin position="63"/>
        <end position="83"/>
    </location>
</feature>